<accession>V5C209</accession>
<proteinExistence type="inferred from homology"/>
<comment type="caution">
    <text evidence="3">The sequence shown here is derived from an EMBL/GenBank/DDBJ whole genome shotgun (WGS) entry which is preliminary data.</text>
</comment>
<dbReference type="eggNOG" id="COG2827">
    <property type="taxonomic scope" value="Bacteria"/>
</dbReference>
<dbReference type="CDD" id="cd10456">
    <property type="entry name" value="GIY-YIG_UPF0213"/>
    <property type="match status" value="1"/>
</dbReference>
<name>V5C209_9GAMM</name>
<dbReference type="Proteomes" id="UP000017842">
    <property type="component" value="Unassembled WGS sequence"/>
</dbReference>
<sequence length="102" mass="11658">MGQELTLISADWVVYMILCSDNSLYTGITTDLPRRFRQHCNAKGAKYFRGRQPIKVVYAEDGHNRSAASKREFAIKKLKPSEKILLIASETNKIVKDQKDKL</sequence>
<protein>
    <submittedName>
        <fullName evidence="3">Excinuclease ABC C subunit domain-containing protein</fullName>
    </submittedName>
</protein>
<dbReference type="STRING" id="1116472.MGMO_4c00260"/>
<evidence type="ECO:0000313" key="3">
    <source>
        <dbReference type="EMBL" id="ESS74114.1"/>
    </source>
</evidence>
<keyword evidence="4" id="KW-1185">Reference proteome</keyword>
<organism evidence="3 4">
    <name type="scientific">Methyloglobulus morosus KoM1</name>
    <dbReference type="NCBI Taxonomy" id="1116472"/>
    <lineage>
        <taxon>Bacteria</taxon>
        <taxon>Pseudomonadati</taxon>
        <taxon>Pseudomonadota</taxon>
        <taxon>Gammaproteobacteria</taxon>
        <taxon>Methylococcales</taxon>
        <taxon>Methylococcaceae</taxon>
        <taxon>Methyloglobulus</taxon>
    </lineage>
</organism>
<dbReference type="Pfam" id="PF01541">
    <property type="entry name" value="GIY-YIG"/>
    <property type="match status" value="1"/>
</dbReference>
<evidence type="ECO:0000259" key="2">
    <source>
        <dbReference type="PROSITE" id="PS50164"/>
    </source>
</evidence>
<dbReference type="RefSeq" id="WP_023492997.1">
    <property type="nucleotide sequence ID" value="NZ_AYLO01000004.1"/>
</dbReference>
<dbReference type="AlphaFoldDB" id="V5C209"/>
<dbReference type="EMBL" id="AYLO01000004">
    <property type="protein sequence ID" value="ESS74114.1"/>
    <property type="molecule type" value="Genomic_DNA"/>
</dbReference>
<dbReference type="OrthoDB" id="9797095at2"/>
<dbReference type="Gene3D" id="3.40.1440.10">
    <property type="entry name" value="GIY-YIG endonuclease"/>
    <property type="match status" value="1"/>
</dbReference>
<dbReference type="PANTHER" id="PTHR34477">
    <property type="entry name" value="UPF0213 PROTEIN YHBQ"/>
    <property type="match status" value="1"/>
</dbReference>
<dbReference type="InterPro" id="IPR035901">
    <property type="entry name" value="GIY-YIG_endonuc_sf"/>
</dbReference>
<feature type="domain" description="GIY-YIG" evidence="2">
    <location>
        <begin position="10"/>
        <end position="85"/>
    </location>
</feature>
<dbReference type="PANTHER" id="PTHR34477:SF1">
    <property type="entry name" value="UPF0213 PROTEIN YHBQ"/>
    <property type="match status" value="1"/>
</dbReference>
<dbReference type="InterPro" id="IPR050190">
    <property type="entry name" value="UPF0213_domain"/>
</dbReference>
<dbReference type="PROSITE" id="PS50164">
    <property type="entry name" value="GIY_YIG"/>
    <property type="match status" value="1"/>
</dbReference>
<comment type="similarity">
    <text evidence="1">Belongs to the UPF0213 family.</text>
</comment>
<gene>
    <name evidence="3" type="ORF">MGMO_4c00260</name>
</gene>
<evidence type="ECO:0000256" key="1">
    <source>
        <dbReference type="ARBA" id="ARBA00007435"/>
    </source>
</evidence>
<dbReference type="InterPro" id="IPR000305">
    <property type="entry name" value="GIY-YIG_endonuc"/>
</dbReference>
<evidence type="ECO:0000313" key="4">
    <source>
        <dbReference type="Proteomes" id="UP000017842"/>
    </source>
</evidence>
<reference evidence="3 4" key="1">
    <citation type="journal article" date="2013" name="Genome Announc.">
        <title>Draft Genome Sequence of the Methanotrophic Gammaproteobacterium Methyloglobulus morosus DSM 22980 Strain KoM1.</title>
        <authorList>
            <person name="Poehlein A."/>
            <person name="Deutzmann J.S."/>
            <person name="Daniel R."/>
            <person name="Simeonova D.D."/>
        </authorList>
    </citation>
    <scope>NUCLEOTIDE SEQUENCE [LARGE SCALE GENOMIC DNA]</scope>
    <source>
        <strain evidence="3 4">KoM1</strain>
    </source>
</reference>
<dbReference type="SUPFAM" id="SSF82771">
    <property type="entry name" value="GIY-YIG endonuclease"/>
    <property type="match status" value="1"/>
</dbReference>